<dbReference type="InterPro" id="IPR006818">
    <property type="entry name" value="ASF1-like"/>
</dbReference>
<organism evidence="2 3">
    <name type="scientific">Paramecium sonneborni</name>
    <dbReference type="NCBI Taxonomy" id="65129"/>
    <lineage>
        <taxon>Eukaryota</taxon>
        <taxon>Sar</taxon>
        <taxon>Alveolata</taxon>
        <taxon>Ciliophora</taxon>
        <taxon>Intramacronucleata</taxon>
        <taxon>Oligohymenophorea</taxon>
        <taxon>Peniculida</taxon>
        <taxon>Parameciidae</taxon>
        <taxon>Paramecium</taxon>
    </lineage>
</organism>
<dbReference type="OrthoDB" id="29755at2759"/>
<dbReference type="PANTHER" id="PTHR12040">
    <property type="entry name" value="ANTI-SILENCING PROTEIN 1"/>
    <property type="match status" value="1"/>
</dbReference>
<accession>A0A8S1K8A7</accession>
<feature type="compositionally biased region" description="Low complexity" evidence="1">
    <location>
        <begin position="187"/>
        <end position="202"/>
    </location>
</feature>
<protein>
    <submittedName>
        <fullName evidence="2">Uncharacterized protein</fullName>
    </submittedName>
</protein>
<dbReference type="Proteomes" id="UP000692954">
    <property type="component" value="Unassembled WGS sequence"/>
</dbReference>
<keyword evidence="3" id="KW-1185">Reference proteome</keyword>
<evidence type="ECO:0000313" key="2">
    <source>
        <dbReference type="EMBL" id="CAD8051478.1"/>
    </source>
</evidence>
<feature type="region of interest" description="Disordered" evidence="1">
    <location>
        <begin position="187"/>
        <end position="208"/>
    </location>
</feature>
<dbReference type="PANTHER" id="PTHR12040:SF0">
    <property type="entry name" value="HISTONE CHAPERONE ASF1"/>
    <property type="match status" value="1"/>
</dbReference>
<sequence>MALVEVTNIIFENELALFQTPISLQITFEVLNDLSDEIEWNLIYIGSPLSEKFDQVLDNFSMGPLQRGVMQFTITSQPPNYQLIPTKEDLFSVSALILTAKYRQKEFFRVGYYVYNNYTEAELIENEPQVVLIDRVYRQIMGSNPRITKFPIDWEGQLTQLYVLPTNQQFMFESMIQQQQNNIGMQTEQNEQVQQGQQSNSTFTQNLF</sequence>
<evidence type="ECO:0000313" key="3">
    <source>
        <dbReference type="Proteomes" id="UP000692954"/>
    </source>
</evidence>
<dbReference type="GO" id="GO:0005634">
    <property type="term" value="C:nucleus"/>
    <property type="evidence" value="ECO:0007669"/>
    <property type="project" value="InterPro"/>
</dbReference>
<gene>
    <name evidence="2" type="ORF">PSON_ATCC_30995.1.T0050595</name>
</gene>
<dbReference type="Pfam" id="PF04729">
    <property type="entry name" value="ASF1_hist_chap"/>
    <property type="match status" value="1"/>
</dbReference>
<comment type="caution">
    <text evidence="2">The sequence shown here is derived from an EMBL/GenBank/DDBJ whole genome shotgun (WGS) entry which is preliminary data.</text>
</comment>
<dbReference type="GO" id="GO:0006335">
    <property type="term" value="P:DNA replication-dependent chromatin assembly"/>
    <property type="evidence" value="ECO:0007669"/>
    <property type="project" value="TreeGrafter"/>
</dbReference>
<proteinExistence type="predicted"/>
<dbReference type="GO" id="GO:0042393">
    <property type="term" value="F:histone binding"/>
    <property type="evidence" value="ECO:0007669"/>
    <property type="project" value="TreeGrafter"/>
</dbReference>
<dbReference type="AlphaFoldDB" id="A0A8S1K8A7"/>
<reference evidence="2" key="1">
    <citation type="submission" date="2021-01" db="EMBL/GenBank/DDBJ databases">
        <authorList>
            <consortium name="Genoscope - CEA"/>
            <person name="William W."/>
        </authorList>
    </citation>
    <scope>NUCLEOTIDE SEQUENCE</scope>
</reference>
<evidence type="ECO:0000256" key="1">
    <source>
        <dbReference type="SAM" id="MobiDB-lite"/>
    </source>
</evidence>
<dbReference type="EMBL" id="CAJJDN010000005">
    <property type="protein sequence ID" value="CAD8051478.1"/>
    <property type="molecule type" value="Genomic_DNA"/>
</dbReference>
<dbReference type="GO" id="GO:0000785">
    <property type="term" value="C:chromatin"/>
    <property type="evidence" value="ECO:0007669"/>
    <property type="project" value="TreeGrafter"/>
</dbReference>
<name>A0A8S1K8A7_9CILI</name>